<dbReference type="Proteomes" id="UP000003240">
    <property type="component" value="Unassembled WGS sequence"/>
</dbReference>
<reference evidence="1 2" key="1">
    <citation type="journal article" date="2011" name="EMBO J.">
        <title>Structural diversity of bacterial flagellar motors.</title>
        <authorList>
            <person name="Chen S."/>
            <person name="Beeby M."/>
            <person name="Murphy G.E."/>
            <person name="Leadbetter J.R."/>
            <person name="Hendrixson D.R."/>
            <person name="Briegel A."/>
            <person name="Li Z."/>
            <person name="Shi J."/>
            <person name="Tocheva E.I."/>
            <person name="Muller A."/>
            <person name="Dobro M.J."/>
            <person name="Jensen G.J."/>
        </authorList>
    </citation>
    <scope>NUCLEOTIDE SEQUENCE [LARGE SCALE GENOMIC DNA]</scope>
    <source>
        <strain evidence="1 2">DSM 6540</strain>
    </source>
</reference>
<evidence type="ECO:0000313" key="2">
    <source>
        <dbReference type="Proteomes" id="UP000003240"/>
    </source>
</evidence>
<dbReference type="EMBL" id="AFGF01000269">
    <property type="protein sequence ID" value="EGO61927.1"/>
    <property type="molecule type" value="Genomic_DNA"/>
</dbReference>
<organism evidence="1 2">
    <name type="scientific">Acetonema longum DSM 6540</name>
    <dbReference type="NCBI Taxonomy" id="1009370"/>
    <lineage>
        <taxon>Bacteria</taxon>
        <taxon>Bacillati</taxon>
        <taxon>Bacillota</taxon>
        <taxon>Negativicutes</taxon>
        <taxon>Acetonemataceae</taxon>
        <taxon>Acetonema</taxon>
    </lineage>
</organism>
<sequence length="69" mass="8175">MFISLSRSWERFVQKKLLKMNRQAVQQANPAIVYEIADDLNCGKLKKLFGYYCEGKSVQYPVCYQHRLQ</sequence>
<gene>
    <name evidence="1" type="ORF">ALO_20667</name>
</gene>
<proteinExistence type="predicted"/>
<name>F7NPT6_9FIRM</name>
<accession>F7NPT6</accession>
<evidence type="ECO:0000313" key="1">
    <source>
        <dbReference type="EMBL" id="EGO61927.1"/>
    </source>
</evidence>
<keyword evidence="2" id="KW-1185">Reference proteome</keyword>
<dbReference type="RefSeq" id="WP_004099647.1">
    <property type="nucleotide sequence ID" value="NZ_AFGF01000269.1"/>
</dbReference>
<dbReference type="AlphaFoldDB" id="F7NPT6"/>
<protein>
    <submittedName>
        <fullName evidence="1">Uncharacterized protein</fullName>
    </submittedName>
</protein>
<comment type="caution">
    <text evidence="1">The sequence shown here is derived from an EMBL/GenBank/DDBJ whole genome shotgun (WGS) entry which is preliminary data.</text>
</comment>